<proteinExistence type="predicted"/>
<gene>
    <name evidence="1" type="ORF">CMV_010186</name>
</gene>
<reference evidence="1" key="1">
    <citation type="submission" date="2020-03" db="EMBL/GenBank/DDBJ databases">
        <title>Castanea mollissima Vanexum genome sequencing.</title>
        <authorList>
            <person name="Staton M."/>
        </authorList>
    </citation>
    <scope>NUCLEOTIDE SEQUENCE</scope>
    <source>
        <tissue evidence="1">Leaf</tissue>
    </source>
</reference>
<keyword evidence="2" id="KW-1185">Reference proteome</keyword>
<sequence>MQSESLPVKVERQILGSCPSLIRSGTTSYSFHSIGTITGTLKGSKREKSKKKNCRHRSLILGNTRLMKIENDTNAGQPKPFSVSDHSLLEFHFLTLGCVGIWLSIAIEASLLCRGSPNPRFGRFKVEICVKEDCDDCQGAL</sequence>
<comment type="caution">
    <text evidence="1">The sequence shown here is derived from an EMBL/GenBank/DDBJ whole genome shotgun (WGS) entry which is preliminary data.</text>
</comment>
<name>A0A8J4R898_9ROSI</name>
<protein>
    <submittedName>
        <fullName evidence="1">Uncharacterized protein</fullName>
    </submittedName>
</protein>
<evidence type="ECO:0000313" key="2">
    <source>
        <dbReference type="Proteomes" id="UP000737018"/>
    </source>
</evidence>
<organism evidence="1 2">
    <name type="scientific">Castanea mollissima</name>
    <name type="common">Chinese chestnut</name>
    <dbReference type="NCBI Taxonomy" id="60419"/>
    <lineage>
        <taxon>Eukaryota</taxon>
        <taxon>Viridiplantae</taxon>
        <taxon>Streptophyta</taxon>
        <taxon>Embryophyta</taxon>
        <taxon>Tracheophyta</taxon>
        <taxon>Spermatophyta</taxon>
        <taxon>Magnoliopsida</taxon>
        <taxon>eudicotyledons</taxon>
        <taxon>Gunneridae</taxon>
        <taxon>Pentapetalae</taxon>
        <taxon>rosids</taxon>
        <taxon>fabids</taxon>
        <taxon>Fagales</taxon>
        <taxon>Fagaceae</taxon>
        <taxon>Castanea</taxon>
    </lineage>
</organism>
<evidence type="ECO:0000313" key="1">
    <source>
        <dbReference type="EMBL" id="KAF3965643.1"/>
    </source>
</evidence>
<dbReference type="OrthoDB" id="10448592at2759"/>
<dbReference type="EMBL" id="JRKL02001159">
    <property type="protein sequence ID" value="KAF3965643.1"/>
    <property type="molecule type" value="Genomic_DNA"/>
</dbReference>
<dbReference type="AlphaFoldDB" id="A0A8J4R898"/>
<dbReference type="Proteomes" id="UP000737018">
    <property type="component" value="Unassembled WGS sequence"/>
</dbReference>
<accession>A0A8J4R898</accession>